<comment type="caution">
    <text evidence="1">The sequence shown here is derived from an EMBL/GenBank/DDBJ whole genome shotgun (WGS) entry which is preliminary data.</text>
</comment>
<sequence length="55" mass="5963">MGFNKSWLSDIVGTGTGACLMVNDEITPLEVTQTYLSEKGAHLMGQIGFLLAQFK</sequence>
<dbReference type="Proteomes" id="UP000017133">
    <property type="component" value="Unassembled WGS sequence"/>
</dbReference>
<dbReference type="EMBL" id="AXDT01000392">
    <property type="protein sequence ID" value="ERT10314.1"/>
    <property type="molecule type" value="Genomic_DNA"/>
</dbReference>
<reference evidence="1 2" key="1">
    <citation type="submission" date="2013-10" db="EMBL/GenBank/DDBJ databases">
        <title>Whole Genome Shotgun Sequence of Photorhabdus temperata J3.</title>
        <authorList>
            <person name="Park G.-S."/>
            <person name="Hong S.-J."/>
            <person name="Shin J.-H."/>
        </authorList>
    </citation>
    <scope>NUCLEOTIDE SEQUENCE [LARGE SCALE GENOMIC DNA]</scope>
    <source>
        <strain evidence="1 2">J3</strain>
    </source>
</reference>
<dbReference type="AlphaFoldDB" id="U7QQR5"/>
<name>U7QQR5_PHOTE</name>
<accession>U7QQR5</accession>
<organism evidence="1 2">
    <name type="scientific">Photorhabdus temperata J3</name>
    <dbReference type="NCBI Taxonomy" id="1389415"/>
    <lineage>
        <taxon>Bacteria</taxon>
        <taxon>Pseudomonadati</taxon>
        <taxon>Pseudomonadota</taxon>
        <taxon>Gammaproteobacteria</taxon>
        <taxon>Enterobacterales</taxon>
        <taxon>Morganellaceae</taxon>
        <taxon>Photorhabdus</taxon>
    </lineage>
</organism>
<gene>
    <name evidence="1" type="ORF">O185_25620</name>
</gene>
<evidence type="ECO:0000313" key="2">
    <source>
        <dbReference type="Proteomes" id="UP000017133"/>
    </source>
</evidence>
<keyword evidence="2" id="KW-1185">Reference proteome</keyword>
<dbReference type="PATRIC" id="fig|1389415.4.peg.5070"/>
<evidence type="ECO:0000313" key="1">
    <source>
        <dbReference type="EMBL" id="ERT10314.1"/>
    </source>
</evidence>
<proteinExistence type="predicted"/>
<protein>
    <submittedName>
        <fullName evidence="1">Uncharacterized protein</fullName>
    </submittedName>
</protein>